<name>A0ABP6EY29_9ACTN</name>
<keyword evidence="2" id="KW-1185">Reference proteome</keyword>
<organism evidence="1 2">
    <name type="scientific">Nonomuraea recticatena</name>
    <dbReference type="NCBI Taxonomy" id="46178"/>
    <lineage>
        <taxon>Bacteria</taxon>
        <taxon>Bacillati</taxon>
        <taxon>Actinomycetota</taxon>
        <taxon>Actinomycetes</taxon>
        <taxon>Streptosporangiales</taxon>
        <taxon>Streptosporangiaceae</taxon>
        <taxon>Nonomuraea</taxon>
    </lineage>
</organism>
<dbReference type="Proteomes" id="UP001501666">
    <property type="component" value="Unassembled WGS sequence"/>
</dbReference>
<evidence type="ECO:0000313" key="1">
    <source>
        <dbReference type="EMBL" id="GAA2677966.1"/>
    </source>
</evidence>
<sequence>MPSLWVGLVVGVGLEAGVREGVGLALGAGVTGLSAAVAVAHPAIAIHAATATAMADMWCFTKSPLSRLELTGDRVGQGCAPPRPAPLADYLLVGNPRFTPPCEGSSHREVTTLPRV</sequence>
<accession>A0ABP6EY29</accession>
<proteinExistence type="predicted"/>
<protein>
    <submittedName>
        <fullName evidence="1">Uncharacterized protein</fullName>
    </submittedName>
</protein>
<reference evidence="2" key="1">
    <citation type="journal article" date="2019" name="Int. J. Syst. Evol. Microbiol.">
        <title>The Global Catalogue of Microorganisms (GCM) 10K type strain sequencing project: providing services to taxonomists for standard genome sequencing and annotation.</title>
        <authorList>
            <consortium name="The Broad Institute Genomics Platform"/>
            <consortium name="The Broad Institute Genome Sequencing Center for Infectious Disease"/>
            <person name="Wu L."/>
            <person name="Ma J."/>
        </authorList>
    </citation>
    <scope>NUCLEOTIDE SEQUENCE [LARGE SCALE GENOMIC DNA]</scope>
    <source>
        <strain evidence="2">JCM 6835</strain>
    </source>
</reference>
<comment type="caution">
    <text evidence="1">The sequence shown here is derived from an EMBL/GenBank/DDBJ whole genome shotgun (WGS) entry which is preliminary data.</text>
</comment>
<evidence type="ECO:0000313" key="2">
    <source>
        <dbReference type="Proteomes" id="UP001501666"/>
    </source>
</evidence>
<gene>
    <name evidence="1" type="ORF">GCM10010412_060870</name>
</gene>
<dbReference type="EMBL" id="BAAATE010000019">
    <property type="protein sequence ID" value="GAA2677966.1"/>
    <property type="molecule type" value="Genomic_DNA"/>
</dbReference>